<dbReference type="SUPFAM" id="SSF81301">
    <property type="entry name" value="Nucleotidyltransferase"/>
    <property type="match status" value="1"/>
</dbReference>
<organism evidence="10 11">
    <name type="scientific">Bifidobacterium adolescentis</name>
    <dbReference type="NCBI Taxonomy" id="1680"/>
    <lineage>
        <taxon>Bacteria</taxon>
        <taxon>Bacillati</taxon>
        <taxon>Actinomycetota</taxon>
        <taxon>Actinomycetes</taxon>
        <taxon>Bifidobacteriales</taxon>
        <taxon>Bifidobacteriaceae</taxon>
        <taxon>Bifidobacterium</taxon>
    </lineage>
</organism>
<evidence type="ECO:0000256" key="6">
    <source>
        <dbReference type="ARBA" id="ARBA00022840"/>
    </source>
</evidence>
<reference evidence="10 11" key="1">
    <citation type="submission" date="2018-08" db="EMBL/GenBank/DDBJ databases">
        <title>A genome reference for cultivated species of the human gut microbiota.</title>
        <authorList>
            <person name="Zou Y."/>
            <person name="Xue W."/>
            <person name="Luo G."/>
        </authorList>
    </citation>
    <scope>NUCLEOTIDE SEQUENCE [LARGE SCALE GENOMIC DNA]</scope>
    <source>
        <strain evidence="10 11">AF21-27</strain>
    </source>
</reference>
<dbReference type="PROSITE" id="PS50943">
    <property type="entry name" value="HTH_CROC1"/>
    <property type="match status" value="1"/>
</dbReference>
<keyword evidence="3" id="KW-0548">Nucleotidyltransferase</keyword>
<dbReference type="InterPro" id="IPR041633">
    <property type="entry name" value="Polbeta"/>
</dbReference>
<dbReference type="GO" id="GO:0005524">
    <property type="term" value="F:ATP binding"/>
    <property type="evidence" value="ECO:0007669"/>
    <property type="project" value="UniProtKB-KW"/>
</dbReference>
<evidence type="ECO:0000256" key="2">
    <source>
        <dbReference type="ARBA" id="ARBA00022679"/>
    </source>
</evidence>
<evidence type="ECO:0000256" key="7">
    <source>
        <dbReference type="ARBA" id="ARBA00022842"/>
    </source>
</evidence>
<dbReference type="Pfam" id="PF01381">
    <property type="entry name" value="HTH_3"/>
    <property type="match status" value="1"/>
</dbReference>
<dbReference type="GO" id="GO:0016779">
    <property type="term" value="F:nucleotidyltransferase activity"/>
    <property type="evidence" value="ECO:0007669"/>
    <property type="project" value="UniProtKB-KW"/>
</dbReference>
<dbReference type="Proteomes" id="UP000285462">
    <property type="component" value="Unassembled WGS sequence"/>
</dbReference>
<evidence type="ECO:0000256" key="5">
    <source>
        <dbReference type="ARBA" id="ARBA00022741"/>
    </source>
</evidence>
<dbReference type="GO" id="GO:0003677">
    <property type="term" value="F:DNA binding"/>
    <property type="evidence" value="ECO:0007669"/>
    <property type="project" value="InterPro"/>
</dbReference>
<dbReference type="EMBL" id="QRVT01000004">
    <property type="protein sequence ID" value="RGS64503.1"/>
    <property type="molecule type" value="Genomic_DNA"/>
</dbReference>
<keyword evidence="7" id="KW-0460">Magnesium</keyword>
<protein>
    <submittedName>
        <fullName evidence="10">Helix-turn-helix domain-containing protein</fullName>
    </submittedName>
</protein>
<accession>A0A412K6Z4</accession>
<dbReference type="SUPFAM" id="SSF47413">
    <property type="entry name" value="lambda repressor-like DNA-binding domains"/>
    <property type="match status" value="1"/>
</dbReference>
<evidence type="ECO:0000256" key="8">
    <source>
        <dbReference type="SAM" id="MobiDB-lite"/>
    </source>
</evidence>
<keyword evidence="4" id="KW-0479">Metal-binding</keyword>
<evidence type="ECO:0000313" key="11">
    <source>
        <dbReference type="Proteomes" id="UP000285462"/>
    </source>
</evidence>
<dbReference type="PANTHER" id="PTHR33571:SF12">
    <property type="entry name" value="BSL3053 PROTEIN"/>
    <property type="match status" value="1"/>
</dbReference>
<dbReference type="InterPro" id="IPR010982">
    <property type="entry name" value="Lambda_DNA-bd_dom_sf"/>
</dbReference>
<feature type="region of interest" description="Disordered" evidence="8">
    <location>
        <begin position="54"/>
        <end position="86"/>
    </location>
</feature>
<sequence>MIEELKQRRLQLKLSQDQVAATMGTTQSALSRAERGGNPTQDFLQRYDDALRSLSASGSGGTGDPSGNGSKGSNGNMSVETRSEDARNSTVEIATIRFIIGKIARKYGLSEVYVYGSTARGEADADSDIDLLYRSAAGSRLNMMRREALQRELEDAFRREVSLTSLDSLQHNAQRSRASRRFYQHIQPDMIRVA</sequence>
<keyword evidence="6" id="KW-0067">ATP-binding</keyword>
<comment type="cofactor">
    <cofactor evidence="1">
        <name>Mg(2+)</name>
        <dbReference type="ChEBI" id="CHEBI:18420"/>
    </cofactor>
</comment>
<dbReference type="GO" id="GO:0046872">
    <property type="term" value="F:metal ion binding"/>
    <property type="evidence" value="ECO:0007669"/>
    <property type="project" value="UniProtKB-KW"/>
</dbReference>
<comment type="caution">
    <text evidence="10">The sequence shown here is derived from an EMBL/GenBank/DDBJ whole genome shotgun (WGS) entry which is preliminary data.</text>
</comment>
<feature type="compositionally biased region" description="Gly residues" evidence="8">
    <location>
        <begin position="58"/>
        <end position="72"/>
    </location>
</feature>
<dbReference type="Pfam" id="PF18765">
    <property type="entry name" value="Polbeta"/>
    <property type="match status" value="1"/>
</dbReference>
<dbReference type="AlphaFoldDB" id="A0A412K6Z4"/>
<dbReference type="InterPro" id="IPR001387">
    <property type="entry name" value="Cro/C1-type_HTH"/>
</dbReference>
<dbReference type="PANTHER" id="PTHR33571">
    <property type="entry name" value="SSL8005 PROTEIN"/>
    <property type="match status" value="1"/>
</dbReference>
<gene>
    <name evidence="10" type="ORF">DWX79_07805</name>
</gene>
<evidence type="ECO:0000259" key="9">
    <source>
        <dbReference type="PROSITE" id="PS50943"/>
    </source>
</evidence>
<dbReference type="Gene3D" id="3.30.460.10">
    <property type="entry name" value="Beta Polymerase, domain 2"/>
    <property type="match status" value="1"/>
</dbReference>
<dbReference type="Gene3D" id="1.10.260.40">
    <property type="entry name" value="lambda repressor-like DNA-binding domains"/>
    <property type="match status" value="1"/>
</dbReference>
<evidence type="ECO:0000256" key="4">
    <source>
        <dbReference type="ARBA" id="ARBA00022723"/>
    </source>
</evidence>
<proteinExistence type="predicted"/>
<evidence type="ECO:0000256" key="1">
    <source>
        <dbReference type="ARBA" id="ARBA00001946"/>
    </source>
</evidence>
<keyword evidence="5" id="KW-0547">Nucleotide-binding</keyword>
<dbReference type="CDD" id="cd05403">
    <property type="entry name" value="NT_KNTase_like"/>
    <property type="match status" value="1"/>
</dbReference>
<name>A0A412K6Z4_BIFAD</name>
<evidence type="ECO:0000313" key="10">
    <source>
        <dbReference type="EMBL" id="RGS64503.1"/>
    </source>
</evidence>
<dbReference type="CDD" id="cd00093">
    <property type="entry name" value="HTH_XRE"/>
    <property type="match status" value="1"/>
</dbReference>
<evidence type="ECO:0000256" key="3">
    <source>
        <dbReference type="ARBA" id="ARBA00022695"/>
    </source>
</evidence>
<dbReference type="InterPro" id="IPR052038">
    <property type="entry name" value="Type-VII_TA_antitoxin"/>
</dbReference>
<feature type="domain" description="HTH cro/C1-type" evidence="9">
    <location>
        <begin position="5"/>
        <end position="57"/>
    </location>
</feature>
<dbReference type="InterPro" id="IPR043519">
    <property type="entry name" value="NT_sf"/>
</dbReference>
<dbReference type="SMART" id="SM00530">
    <property type="entry name" value="HTH_XRE"/>
    <property type="match status" value="1"/>
</dbReference>
<keyword evidence="2" id="KW-0808">Transferase</keyword>